<comment type="caution">
    <text evidence="1">The sequence shown here is derived from an EMBL/GenBank/DDBJ whole genome shotgun (WGS) entry which is preliminary data.</text>
</comment>
<evidence type="ECO:0000313" key="2">
    <source>
        <dbReference type="Proteomes" id="UP001234178"/>
    </source>
</evidence>
<proteinExistence type="predicted"/>
<sequence length="179" mass="20581">MSLVILSFNQLPVEKATTILCRILIYYYYTTSYATPSYYTEAPKYYTTKAPEYFTTTYAAPSYYTEAPKYYSAPSYYTEAAPKYYIRGQLEAIVSVSVSELFTLQPRLNREGDTFLLTEIEMWSPAVFLRSIGFYEKKKNIFAVRTATSFTPQSNKAEDSGVISSIETKIAFVQYKSIY</sequence>
<accession>A0ABR0AS61</accession>
<dbReference type="Proteomes" id="UP001234178">
    <property type="component" value="Unassembled WGS sequence"/>
</dbReference>
<name>A0ABR0AS61_9CRUS</name>
<organism evidence="1 2">
    <name type="scientific">Daphnia magna</name>
    <dbReference type="NCBI Taxonomy" id="35525"/>
    <lineage>
        <taxon>Eukaryota</taxon>
        <taxon>Metazoa</taxon>
        <taxon>Ecdysozoa</taxon>
        <taxon>Arthropoda</taxon>
        <taxon>Crustacea</taxon>
        <taxon>Branchiopoda</taxon>
        <taxon>Diplostraca</taxon>
        <taxon>Cladocera</taxon>
        <taxon>Anomopoda</taxon>
        <taxon>Daphniidae</taxon>
        <taxon>Daphnia</taxon>
    </lineage>
</organism>
<dbReference type="PANTHER" id="PTHR23263:SF124">
    <property type="entry name" value="SMALL PROLINE-RICH PROTEIN 3"/>
    <property type="match status" value="1"/>
</dbReference>
<reference evidence="1 2" key="1">
    <citation type="journal article" date="2023" name="Nucleic Acids Res.">
        <title>The hologenome of Daphnia magna reveals possible DNA methylation and microbiome-mediated evolution of the host genome.</title>
        <authorList>
            <person name="Chaturvedi A."/>
            <person name="Li X."/>
            <person name="Dhandapani V."/>
            <person name="Marshall H."/>
            <person name="Kissane S."/>
            <person name="Cuenca-Cambronero M."/>
            <person name="Asole G."/>
            <person name="Calvet F."/>
            <person name="Ruiz-Romero M."/>
            <person name="Marangio P."/>
            <person name="Guigo R."/>
            <person name="Rago D."/>
            <person name="Mirbahai L."/>
            <person name="Eastwood N."/>
            <person name="Colbourne J.K."/>
            <person name="Zhou J."/>
            <person name="Mallon E."/>
            <person name="Orsini L."/>
        </authorList>
    </citation>
    <scope>NUCLEOTIDE SEQUENCE [LARGE SCALE GENOMIC DNA]</scope>
    <source>
        <strain evidence="1">LRV0_1</strain>
    </source>
</reference>
<keyword evidence="2" id="KW-1185">Reference proteome</keyword>
<evidence type="ECO:0000313" key="1">
    <source>
        <dbReference type="EMBL" id="KAK4027960.1"/>
    </source>
</evidence>
<protein>
    <submittedName>
        <fullName evidence="1">Uncharacterized protein</fullName>
    </submittedName>
</protein>
<dbReference type="PANTHER" id="PTHR23263">
    <property type="entry name" value="SMALL PROLINE-RICH PROTEIN"/>
    <property type="match status" value="1"/>
</dbReference>
<gene>
    <name evidence="1" type="ORF">OUZ56_017100</name>
</gene>
<dbReference type="EMBL" id="JAOYFB010000038">
    <property type="protein sequence ID" value="KAK4027960.1"/>
    <property type="molecule type" value="Genomic_DNA"/>
</dbReference>